<dbReference type="SUPFAM" id="SSF53901">
    <property type="entry name" value="Thiolase-like"/>
    <property type="match status" value="1"/>
</dbReference>
<proteinExistence type="predicted"/>
<evidence type="ECO:0000313" key="2">
    <source>
        <dbReference type="EMBL" id="SNB66795.1"/>
    </source>
</evidence>
<dbReference type="OrthoDB" id="9798676at2"/>
<sequence>MSASLVCHIAGLTVLGPGFASPEAGERLLRGEEAHVMADYAPPVPASLSPNERRRAGMTVKLAVAAAEQALAAAGQAADLPSVFGTSNGDGAIVNAMLQTVAGPNPMLSPTQFHNSVHNAAAAYWSIGNACRANSTSIGAYDDTFASTLLRAALQVEAEHTPVLCCAYDAPLPFPLSAVRATLIPMATAAVLTPAATLASRARLKISFVPEPGTASSLPDGHTLAPLVAANPAGRALPLFAAIARRQAVTLCLPCQDDAHLLIEVTPT</sequence>
<evidence type="ECO:0000259" key="1">
    <source>
        <dbReference type="Pfam" id="PF13723"/>
    </source>
</evidence>
<dbReference type="InterPro" id="IPR016039">
    <property type="entry name" value="Thiolase-like"/>
</dbReference>
<dbReference type="RefSeq" id="WP_088561195.1">
    <property type="nucleotide sequence ID" value="NZ_FYEH01000005.1"/>
</dbReference>
<gene>
    <name evidence="2" type="ORF">SAMN07250955_105191</name>
</gene>
<dbReference type="GO" id="GO:0016746">
    <property type="term" value="F:acyltransferase activity"/>
    <property type="evidence" value="ECO:0007669"/>
    <property type="project" value="InterPro"/>
</dbReference>
<feature type="domain" description="Beta-ketoacyl synthase-like N-terminal" evidence="1">
    <location>
        <begin position="37"/>
        <end position="199"/>
    </location>
</feature>
<name>A0A212R4N5_9PROT</name>
<protein>
    <submittedName>
        <fullName evidence="2">Beta-ketoacyl synthase, N-terminal domain</fullName>
    </submittedName>
</protein>
<reference evidence="2 3" key="1">
    <citation type="submission" date="2017-06" db="EMBL/GenBank/DDBJ databases">
        <authorList>
            <person name="Kim H.J."/>
            <person name="Triplett B.A."/>
        </authorList>
    </citation>
    <scope>NUCLEOTIDE SEQUENCE [LARGE SCALE GENOMIC DNA]</scope>
    <source>
        <strain evidence="2 3">B29T1</strain>
    </source>
</reference>
<dbReference type="InterPro" id="IPR014030">
    <property type="entry name" value="Ketoacyl_synth_N"/>
</dbReference>
<dbReference type="EMBL" id="FYEH01000005">
    <property type="protein sequence ID" value="SNB66795.1"/>
    <property type="molecule type" value="Genomic_DNA"/>
</dbReference>
<dbReference type="Proteomes" id="UP000197065">
    <property type="component" value="Unassembled WGS sequence"/>
</dbReference>
<accession>A0A212R4N5</accession>
<organism evidence="2 3">
    <name type="scientific">Arboricoccus pini</name>
    <dbReference type="NCBI Taxonomy" id="1963835"/>
    <lineage>
        <taxon>Bacteria</taxon>
        <taxon>Pseudomonadati</taxon>
        <taxon>Pseudomonadota</taxon>
        <taxon>Alphaproteobacteria</taxon>
        <taxon>Geminicoccales</taxon>
        <taxon>Geminicoccaceae</taxon>
        <taxon>Arboricoccus</taxon>
    </lineage>
</organism>
<dbReference type="AlphaFoldDB" id="A0A212R4N5"/>
<evidence type="ECO:0000313" key="3">
    <source>
        <dbReference type="Proteomes" id="UP000197065"/>
    </source>
</evidence>
<dbReference type="Pfam" id="PF13723">
    <property type="entry name" value="Ketoacyl-synt_2"/>
    <property type="match status" value="1"/>
</dbReference>
<keyword evidence="3" id="KW-1185">Reference proteome</keyword>